<dbReference type="GO" id="GO:0000139">
    <property type="term" value="C:Golgi membrane"/>
    <property type="evidence" value="ECO:0007669"/>
    <property type="project" value="UniProtKB-SubCell"/>
</dbReference>
<protein>
    <recommendedName>
        <fullName evidence="16">Polypeptide N-acetylgalactosaminyltransferase</fullName>
        <ecNumber evidence="16">2.4.1.-</ecNumber>
    </recommendedName>
    <alternativeName>
        <fullName evidence="16">Protein-UDP acetylgalactosaminyltransferase</fullName>
    </alternativeName>
</protein>
<evidence type="ECO:0000256" key="9">
    <source>
        <dbReference type="ARBA" id="ARBA00022734"/>
    </source>
</evidence>
<dbReference type="AlphaFoldDB" id="B3RR09"/>
<dbReference type="Pfam" id="PF00535">
    <property type="entry name" value="Glycos_transf_2"/>
    <property type="match status" value="1"/>
</dbReference>
<evidence type="ECO:0000256" key="8">
    <source>
        <dbReference type="ARBA" id="ARBA00022723"/>
    </source>
</evidence>
<keyword evidence="5 16" id="KW-0328">Glycosyltransferase</keyword>
<dbReference type="eggNOG" id="KOG3736">
    <property type="taxonomic scope" value="Eukaryota"/>
</dbReference>
<dbReference type="FunCoup" id="B3RR09">
    <property type="interactions" value="1409"/>
</dbReference>
<proteinExistence type="inferred from homology"/>
<dbReference type="GO" id="GO:0006493">
    <property type="term" value="P:protein O-linked glycosylation"/>
    <property type="evidence" value="ECO:0000318"/>
    <property type="project" value="GO_Central"/>
</dbReference>
<reference evidence="18 19" key="1">
    <citation type="journal article" date="2008" name="Nature">
        <title>The Trichoplax genome and the nature of placozoans.</title>
        <authorList>
            <person name="Srivastava M."/>
            <person name="Begovic E."/>
            <person name="Chapman J."/>
            <person name="Putnam N.H."/>
            <person name="Hellsten U."/>
            <person name="Kawashima T."/>
            <person name="Kuo A."/>
            <person name="Mitros T."/>
            <person name="Salamov A."/>
            <person name="Carpenter M.L."/>
            <person name="Signorovitch A.Y."/>
            <person name="Moreno M.A."/>
            <person name="Kamm K."/>
            <person name="Grimwood J."/>
            <person name="Schmutz J."/>
            <person name="Shapiro H."/>
            <person name="Grigoriev I.V."/>
            <person name="Buss L.W."/>
            <person name="Schierwater B."/>
            <person name="Dellaporta S.L."/>
            <person name="Rokhsar D.S."/>
        </authorList>
    </citation>
    <scope>NUCLEOTIDE SEQUENCE [LARGE SCALE GENOMIC DNA]</scope>
    <source>
        <strain evidence="18 19">Grell-BS-1999</strain>
    </source>
</reference>
<dbReference type="HOGENOM" id="CLU_013477_0_1_1"/>
<dbReference type="SUPFAM" id="SSF50370">
    <property type="entry name" value="Ricin B-like lectins"/>
    <property type="match status" value="1"/>
</dbReference>
<keyword evidence="14 16" id="KW-1015">Disulfide bond</keyword>
<dbReference type="UniPathway" id="UPA00378"/>
<dbReference type="SUPFAM" id="SSF53448">
    <property type="entry name" value="Nucleotide-diphospho-sugar transferases"/>
    <property type="match status" value="1"/>
</dbReference>
<dbReference type="PhylomeDB" id="B3RR09"/>
<dbReference type="PANTHER" id="PTHR11675:SF101">
    <property type="entry name" value="POLYPEPTIDE N-ACETYLGALACTOSAMINYLTRANSFERASE 5"/>
    <property type="match status" value="1"/>
</dbReference>
<keyword evidence="10" id="KW-0735">Signal-anchor</keyword>
<dbReference type="GO" id="GO:0030246">
    <property type="term" value="F:carbohydrate binding"/>
    <property type="evidence" value="ECO:0007669"/>
    <property type="project" value="UniProtKB-KW"/>
</dbReference>
<evidence type="ECO:0000256" key="12">
    <source>
        <dbReference type="ARBA" id="ARBA00023034"/>
    </source>
</evidence>
<sequence length="490" mass="56399">GQNGTAVIVPAESKNASEQLFNRNHFNQWISDRISLHRTLPDPRHPMCKDQIFPLHLPTTSVVVVFHNEAWSTLLRTVHSILSRSPPDLLHEIILQDDYSDPIGHAELFMPLELYTSKLEKVKIFRNEKHEGLIRSRLNGFSHATAPVVTFLDAHCEVTTGWLEPLLERIYLNETTVVCPEIDVIDDRTFQYQFGPPALMRGVFNWQLYFRWALIPPEEHKRRKSPIDPVWSPTMAGGLFAISKKFFKRLGTYDDQFDVWGGENMEISFKAWLCGGKLEIVPCSRVGHVFRHNQPYKFGGNFLSRNSQRVAEVWLDDYKEFFYQVQPHLRKEEFGNIAERLELKKKLKCKPFKWYLQNIYTDVVLPNESSIAKGKLKNPASNMCLDTMGKTANAYMSIYPCANSWTMEMSYSILEELVVSELCLDVSDNKDGARIQLYDCHGQGGNQLWLHKKIRHPNTGKCLDRGSGNTPVMKPCSGGVSQMWSFDTYY</sequence>
<evidence type="ECO:0000256" key="1">
    <source>
        <dbReference type="ARBA" id="ARBA00001936"/>
    </source>
</evidence>
<evidence type="ECO:0000256" key="7">
    <source>
        <dbReference type="ARBA" id="ARBA00022692"/>
    </source>
</evidence>
<dbReference type="GO" id="GO:0005794">
    <property type="term" value="C:Golgi apparatus"/>
    <property type="evidence" value="ECO:0000318"/>
    <property type="project" value="GO_Central"/>
</dbReference>
<dbReference type="KEGG" id="tad:TRIADDRAFT_11844"/>
<dbReference type="InterPro" id="IPR000772">
    <property type="entry name" value="Ricin_B_lectin"/>
</dbReference>
<keyword evidence="6 16" id="KW-0808">Transferase</keyword>
<dbReference type="Gene3D" id="2.80.10.50">
    <property type="match status" value="1"/>
</dbReference>
<dbReference type="Pfam" id="PF00652">
    <property type="entry name" value="Ricin_B_lectin"/>
    <property type="match status" value="1"/>
</dbReference>
<keyword evidence="13" id="KW-0472">Membrane</keyword>
<evidence type="ECO:0000256" key="14">
    <source>
        <dbReference type="ARBA" id="ARBA00023157"/>
    </source>
</evidence>
<keyword evidence="7" id="KW-0812">Transmembrane</keyword>
<dbReference type="GeneID" id="6752006"/>
<dbReference type="EC" id="2.4.1.-" evidence="16"/>
<dbReference type="InterPro" id="IPR045885">
    <property type="entry name" value="GalNAc-T"/>
</dbReference>
<dbReference type="GO" id="GO:0004653">
    <property type="term" value="F:polypeptide N-acetylgalactosaminyltransferase activity"/>
    <property type="evidence" value="ECO:0000318"/>
    <property type="project" value="GO_Central"/>
</dbReference>
<dbReference type="SMART" id="SM00458">
    <property type="entry name" value="RICIN"/>
    <property type="match status" value="1"/>
</dbReference>
<evidence type="ECO:0000256" key="5">
    <source>
        <dbReference type="ARBA" id="ARBA00022676"/>
    </source>
</evidence>
<accession>B3RR09</accession>
<evidence type="ECO:0000256" key="3">
    <source>
        <dbReference type="ARBA" id="ARBA00004922"/>
    </source>
</evidence>
<dbReference type="InParanoid" id="B3RR09"/>
<evidence type="ECO:0000313" key="18">
    <source>
        <dbReference type="EMBL" id="EDV26797.1"/>
    </source>
</evidence>
<comment type="pathway">
    <text evidence="3 16">Protein modification; protein glycosylation.</text>
</comment>
<dbReference type="RefSeq" id="XP_002110793.1">
    <property type="nucleotide sequence ID" value="XM_002110757.1"/>
</dbReference>
<evidence type="ECO:0000256" key="15">
    <source>
        <dbReference type="ARBA" id="ARBA00023211"/>
    </source>
</evidence>
<comment type="similarity">
    <text evidence="4 16">Belongs to the glycosyltransferase 2 family. GalNAc-T subfamily.</text>
</comment>
<name>B3RR09_TRIAD</name>
<keyword evidence="19" id="KW-1185">Reference proteome</keyword>
<evidence type="ECO:0000256" key="16">
    <source>
        <dbReference type="RuleBase" id="RU361242"/>
    </source>
</evidence>
<dbReference type="InterPro" id="IPR001173">
    <property type="entry name" value="Glyco_trans_2-like"/>
</dbReference>
<gene>
    <name evidence="18" type="ORF">TRIADDRAFT_11844</name>
</gene>
<keyword evidence="12 16" id="KW-0333">Golgi apparatus</keyword>
<dbReference type="EMBL" id="DS985243">
    <property type="protein sequence ID" value="EDV26797.1"/>
    <property type="molecule type" value="Genomic_DNA"/>
</dbReference>
<dbReference type="Proteomes" id="UP000009022">
    <property type="component" value="Unassembled WGS sequence"/>
</dbReference>
<evidence type="ECO:0000256" key="10">
    <source>
        <dbReference type="ARBA" id="ARBA00022968"/>
    </source>
</evidence>
<evidence type="ECO:0000256" key="6">
    <source>
        <dbReference type="ARBA" id="ARBA00022679"/>
    </source>
</evidence>
<keyword evidence="8" id="KW-0479">Metal-binding</keyword>
<dbReference type="OrthoDB" id="6119243at2759"/>
<evidence type="ECO:0000259" key="17">
    <source>
        <dbReference type="SMART" id="SM00458"/>
    </source>
</evidence>
<dbReference type="CTD" id="6752006"/>
<dbReference type="Gene3D" id="3.90.550.10">
    <property type="entry name" value="Spore Coat Polysaccharide Biosynthesis Protein SpsA, Chain A"/>
    <property type="match status" value="1"/>
</dbReference>
<dbReference type="OMA" id="FYDANTH"/>
<feature type="non-terminal residue" evidence="18">
    <location>
        <position position="490"/>
    </location>
</feature>
<dbReference type="GO" id="GO:0046872">
    <property type="term" value="F:metal ion binding"/>
    <property type="evidence" value="ECO:0007669"/>
    <property type="project" value="UniProtKB-KW"/>
</dbReference>
<dbReference type="InterPro" id="IPR035992">
    <property type="entry name" value="Ricin_B-like_lectins"/>
</dbReference>
<keyword evidence="15 16" id="KW-0464">Manganese</keyword>
<dbReference type="FunFam" id="3.90.550.10:FF:000021">
    <property type="entry name" value="Polypeptide N-acetylgalactosaminyltransferase"/>
    <property type="match status" value="1"/>
</dbReference>
<keyword evidence="11" id="KW-1133">Transmembrane helix</keyword>
<dbReference type="PANTHER" id="PTHR11675">
    <property type="entry name" value="N-ACETYLGALACTOSAMINYLTRANSFERASE"/>
    <property type="match status" value="1"/>
</dbReference>
<keyword evidence="9 16" id="KW-0430">Lectin</keyword>
<feature type="non-terminal residue" evidence="18">
    <location>
        <position position="1"/>
    </location>
</feature>
<evidence type="ECO:0000256" key="2">
    <source>
        <dbReference type="ARBA" id="ARBA00004323"/>
    </source>
</evidence>
<evidence type="ECO:0000313" key="19">
    <source>
        <dbReference type="Proteomes" id="UP000009022"/>
    </source>
</evidence>
<evidence type="ECO:0000256" key="4">
    <source>
        <dbReference type="ARBA" id="ARBA00005680"/>
    </source>
</evidence>
<comment type="cofactor">
    <cofactor evidence="1 16">
        <name>Mn(2+)</name>
        <dbReference type="ChEBI" id="CHEBI:29035"/>
    </cofactor>
</comment>
<organism evidence="18 19">
    <name type="scientific">Trichoplax adhaerens</name>
    <name type="common">Trichoplax reptans</name>
    <dbReference type="NCBI Taxonomy" id="10228"/>
    <lineage>
        <taxon>Eukaryota</taxon>
        <taxon>Metazoa</taxon>
        <taxon>Placozoa</taxon>
        <taxon>Uniplacotomia</taxon>
        <taxon>Trichoplacea</taxon>
        <taxon>Trichoplacidae</taxon>
        <taxon>Trichoplax</taxon>
    </lineage>
</organism>
<evidence type="ECO:0000256" key="13">
    <source>
        <dbReference type="ARBA" id="ARBA00023136"/>
    </source>
</evidence>
<evidence type="ECO:0000256" key="11">
    <source>
        <dbReference type="ARBA" id="ARBA00022989"/>
    </source>
</evidence>
<dbReference type="PROSITE" id="PS50231">
    <property type="entry name" value="RICIN_B_LECTIN"/>
    <property type="match status" value="1"/>
</dbReference>
<feature type="domain" description="Ricin B lectin" evidence="17">
    <location>
        <begin position="368"/>
        <end position="487"/>
    </location>
</feature>
<dbReference type="CDD" id="cd02510">
    <property type="entry name" value="pp-GalNAc-T"/>
    <property type="match status" value="1"/>
</dbReference>
<comment type="subcellular location">
    <subcellularLocation>
        <location evidence="2 16">Golgi apparatus membrane</location>
        <topology evidence="2 16">Single-pass type II membrane protein</topology>
    </subcellularLocation>
</comment>
<dbReference type="InterPro" id="IPR029044">
    <property type="entry name" value="Nucleotide-diphossugar_trans"/>
</dbReference>